<feature type="compositionally biased region" description="Polar residues" evidence="7">
    <location>
        <begin position="419"/>
        <end position="429"/>
    </location>
</feature>
<dbReference type="STRING" id="6573.A0A210PW18"/>
<dbReference type="InterPro" id="IPR001841">
    <property type="entry name" value="Znf_RING"/>
</dbReference>
<keyword evidence="3" id="KW-0862">Zinc</keyword>
<dbReference type="InterPro" id="IPR036420">
    <property type="entry name" value="BRCT_dom_sf"/>
</dbReference>
<dbReference type="Pfam" id="PF00533">
    <property type="entry name" value="BRCT"/>
    <property type="match status" value="1"/>
</dbReference>
<dbReference type="SUPFAM" id="SSF52113">
    <property type="entry name" value="BRCT domain"/>
    <property type="match status" value="1"/>
</dbReference>
<feature type="domain" description="RING-type" evidence="8">
    <location>
        <begin position="49"/>
        <end position="86"/>
    </location>
</feature>
<keyword evidence="2 6" id="KW-0863">Zinc-finger</keyword>
<dbReference type="EMBL" id="NEDP02005456">
    <property type="protein sequence ID" value="OWF40680.1"/>
    <property type="molecule type" value="Genomic_DNA"/>
</dbReference>
<dbReference type="Pfam" id="PF14835">
    <property type="entry name" value="zf-RING_6"/>
    <property type="match status" value="1"/>
</dbReference>
<dbReference type="InterPro" id="IPR001357">
    <property type="entry name" value="BRCT_dom"/>
</dbReference>
<dbReference type="SMART" id="SM00292">
    <property type="entry name" value="BRCT"/>
    <property type="match status" value="1"/>
</dbReference>
<evidence type="ECO:0000259" key="9">
    <source>
        <dbReference type="PROSITE" id="PS50172"/>
    </source>
</evidence>
<feature type="compositionally biased region" description="Basic and acidic residues" evidence="7">
    <location>
        <begin position="268"/>
        <end position="283"/>
    </location>
</feature>
<evidence type="ECO:0000259" key="8">
    <source>
        <dbReference type="PROSITE" id="PS50089"/>
    </source>
</evidence>
<dbReference type="CDD" id="cd17734">
    <property type="entry name" value="BRCT_Bard1_rpt1"/>
    <property type="match status" value="1"/>
</dbReference>
<keyword evidence="11" id="KW-1185">Reference proteome</keyword>
<dbReference type="OrthoDB" id="2384350at2759"/>
<gene>
    <name evidence="10" type="ORF">KP79_PYT19205</name>
</gene>
<feature type="compositionally biased region" description="Low complexity" evidence="7">
    <location>
        <begin position="405"/>
        <end position="418"/>
    </location>
</feature>
<evidence type="ECO:0000256" key="3">
    <source>
        <dbReference type="ARBA" id="ARBA00022833"/>
    </source>
</evidence>
<feature type="region of interest" description="Disordered" evidence="7">
    <location>
        <begin position="118"/>
        <end position="226"/>
    </location>
</feature>
<dbReference type="GO" id="GO:0004842">
    <property type="term" value="F:ubiquitin-protein transferase activity"/>
    <property type="evidence" value="ECO:0007669"/>
    <property type="project" value="TreeGrafter"/>
</dbReference>
<dbReference type="PANTHER" id="PTHR24171">
    <property type="entry name" value="ANKYRIN REPEAT DOMAIN-CONTAINING PROTEIN 39-RELATED"/>
    <property type="match status" value="1"/>
</dbReference>
<dbReference type="SUPFAM" id="SSF57850">
    <property type="entry name" value="RING/U-box"/>
    <property type="match status" value="1"/>
</dbReference>
<keyword evidence="1" id="KW-0677">Repeat</keyword>
<dbReference type="PANTHER" id="PTHR24171:SF8">
    <property type="entry name" value="BRCA1-ASSOCIATED RING DOMAIN PROTEIN 1"/>
    <property type="match status" value="1"/>
</dbReference>
<feature type="compositionally biased region" description="Basic residues" evidence="7">
    <location>
        <begin position="358"/>
        <end position="367"/>
    </location>
</feature>
<dbReference type="GO" id="GO:0031436">
    <property type="term" value="C:BRCA1-BARD1 complex"/>
    <property type="evidence" value="ECO:0007669"/>
    <property type="project" value="TreeGrafter"/>
</dbReference>
<feature type="repeat" description="ANK" evidence="5">
    <location>
        <begin position="444"/>
        <end position="476"/>
    </location>
</feature>
<evidence type="ECO:0000313" key="10">
    <source>
        <dbReference type="EMBL" id="OWF40680.1"/>
    </source>
</evidence>
<proteinExistence type="predicted"/>
<dbReference type="InterPro" id="IPR036770">
    <property type="entry name" value="Ankyrin_rpt-contain_sf"/>
</dbReference>
<feature type="compositionally biased region" description="Polar residues" evidence="7">
    <location>
        <begin position="147"/>
        <end position="194"/>
    </location>
</feature>
<feature type="compositionally biased region" description="Polar residues" evidence="7">
    <location>
        <begin position="258"/>
        <end position="267"/>
    </location>
</feature>
<accession>A0A210PW18</accession>
<evidence type="ECO:0000256" key="7">
    <source>
        <dbReference type="SAM" id="MobiDB-lite"/>
    </source>
</evidence>
<dbReference type="AlphaFoldDB" id="A0A210PW18"/>
<dbReference type="SUPFAM" id="SSF48403">
    <property type="entry name" value="Ankyrin repeat"/>
    <property type="match status" value="1"/>
</dbReference>
<protein>
    <submittedName>
        <fullName evidence="10">BRCA1-associated RING domain protein 1</fullName>
    </submittedName>
</protein>
<evidence type="ECO:0000256" key="1">
    <source>
        <dbReference type="ARBA" id="ARBA00022737"/>
    </source>
</evidence>
<dbReference type="PROSITE" id="PS50172">
    <property type="entry name" value="BRCT"/>
    <property type="match status" value="1"/>
</dbReference>
<reference evidence="10 11" key="1">
    <citation type="journal article" date="2017" name="Nat. Ecol. Evol.">
        <title>Scallop genome provides insights into evolution of bilaterian karyotype and development.</title>
        <authorList>
            <person name="Wang S."/>
            <person name="Zhang J."/>
            <person name="Jiao W."/>
            <person name="Li J."/>
            <person name="Xun X."/>
            <person name="Sun Y."/>
            <person name="Guo X."/>
            <person name="Huan P."/>
            <person name="Dong B."/>
            <person name="Zhang L."/>
            <person name="Hu X."/>
            <person name="Sun X."/>
            <person name="Wang J."/>
            <person name="Zhao C."/>
            <person name="Wang Y."/>
            <person name="Wang D."/>
            <person name="Huang X."/>
            <person name="Wang R."/>
            <person name="Lv J."/>
            <person name="Li Y."/>
            <person name="Zhang Z."/>
            <person name="Liu B."/>
            <person name="Lu W."/>
            <person name="Hui Y."/>
            <person name="Liang J."/>
            <person name="Zhou Z."/>
            <person name="Hou R."/>
            <person name="Li X."/>
            <person name="Liu Y."/>
            <person name="Li H."/>
            <person name="Ning X."/>
            <person name="Lin Y."/>
            <person name="Zhao L."/>
            <person name="Xing Q."/>
            <person name="Dou J."/>
            <person name="Li Y."/>
            <person name="Mao J."/>
            <person name="Guo H."/>
            <person name="Dou H."/>
            <person name="Li T."/>
            <person name="Mu C."/>
            <person name="Jiang W."/>
            <person name="Fu Q."/>
            <person name="Fu X."/>
            <person name="Miao Y."/>
            <person name="Liu J."/>
            <person name="Yu Q."/>
            <person name="Li R."/>
            <person name="Liao H."/>
            <person name="Li X."/>
            <person name="Kong Y."/>
            <person name="Jiang Z."/>
            <person name="Chourrout D."/>
            <person name="Li R."/>
            <person name="Bao Z."/>
        </authorList>
    </citation>
    <scope>NUCLEOTIDE SEQUENCE [LARGE SCALE GENOMIC DNA]</scope>
    <source>
        <strain evidence="10 11">PY_sf001</strain>
    </source>
</reference>
<name>A0A210PW18_MIZYE</name>
<dbReference type="SMART" id="SM00248">
    <property type="entry name" value="ANK"/>
    <property type="match status" value="4"/>
</dbReference>
<evidence type="ECO:0000313" key="11">
    <source>
        <dbReference type="Proteomes" id="UP000242188"/>
    </source>
</evidence>
<organism evidence="10 11">
    <name type="scientific">Mizuhopecten yessoensis</name>
    <name type="common">Japanese scallop</name>
    <name type="synonym">Patinopecten yessoensis</name>
    <dbReference type="NCBI Taxonomy" id="6573"/>
    <lineage>
        <taxon>Eukaryota</taxon>
        <taxon>Metazoa</taxon>
        <taxon>Spiralia</taxon>
        <taxon>Lophotrochozoa</taxon>
        <taxon>Mollusca</taxon>
        <taxon>Bivalvia</taxon>
        <taxon>Autobranchia</taxon>
        <taxon>Pteriomorphia</taxon>
        <taxon>Pectinida</taxon>
        <taxon>Pectinoidea</taxon>
        <taxon>Pectinidae</taxon>
        <taxon>Mizuhopecten</taxon>
    </lineage>
</organism>
<feature type="domain" description="BRCT" evidence="9">
    <location>
        <begin position="572"/>
        <end position="668"/>
    </location>
</feature>
<evidence type="ECO:0000256" key="6">
    <source>
        <dbReference type="PROSITE-ProRule" id="PRU00175"/>
    </source>
</evidence>
<feature type="repeat" description="ANK" evidence="5">
    <location>
        <begin position="477"/>
        <end position="509"/>
    </location>
</feature>
<evidence type="ECO:0000256" key="5">
    <source>
        <dbReference type="PROSITE-ProRule" id="PRU00023"/>
    </source>
</evidence>
<dbReference type="PRINTS" id="PR01415">
    <property type="entry name" value="ANKYRIN"/>
</dbReference>
<feature type="compositionally biased region" description="Polar residues" evidence="7">
    <location>
        <begin position="309"/>
        <end position="319"/>
    </location>
</feature>
<feature type="region of interest" description="Disordered" evidence="7">
    <location>
        <begin position="249"/>
        <end position="435"/>
    </location>
</feature>
<dbReference type="PROSITE" id="PS50297">
    <property type="entry name" value="ANK_REP_REGION"/>
    <property type="match status" value="3"/>
</dbReference>
<sequence>MGNMKAISGVVYWRETENACCRPKCKQEMAVQFLYTRSALSNLQALLKCSICDGIASSPCTLGSCEHVYCRDCCEGVLGKSCPVCHIPADVRDAQVDRQLFTLVTLCQRLEKILTNPEVDSGQSNASGDKMTVMTPMIPTGDHKGFSTETGINSNLTKQQYRRSTPTKQQSARSTPSKQQSARSTPSKQQSARSTPGKGGRKPGPSCSPAPKLGNRDSVPANQSTMTQHFGDDAEMTTEDMNVPETMVHGKVSDEVPVSSTTVNNDTRILKDSPRSVRPRADFSKSPGPSKILKQKSPQPFVETPEGITRSTPTSANKSKTQRRKSLIAKNTRNLRLRMLDNSDIESNQIQMKENRQQKKGTNKRHSIGIVTAERSTIVAASGKKRSRRSLSPAAGSRRSTAIISSSPATRSGGSSRSKLTGLNTSLTGSGKKVVNEMERRNAKGETPLQVGCIKGDLVKVEELLKGGATPNTRDNAGWTPLHEACHHGYVDIARLLLDHGALIDVPGTENATPLHDAVSHSRVACVELLVSRGASLTARNLYGYTPMDCARSEEVKAALKTTVQSAPVVNETVDVLEYQLPCLLGTALNRDQKIALQRCAALLNAKVVQDFCPEVTHVITSSNQDGQCPRTIKYLMAVLQGKWVLNMDWVNTCLEYGSRVSEEAFEVPGTSTNPNTLAPQRGRTNSRLQVDNECSTIAIYYNHIV</sequence>
<evidence type="ECO:0000256" key="4">
    <source>
        <dbReference type="ARBA" id="ARBA00023043"/>
    </source>
</evidence>
<dbReference type="InterPro" id="IPR002110">
    <property type="entry name" value="Ankyrin_rpt"/>
</dbReference>
<keyword evidence="2 6" id="KW-0479">Metal-binding</keyword>
<dbReference type="InterPro" id="IPR039503">
    <property type="entry name" value="BARD1_Znf-RING"/>
</dbReference>
<dbReference type="Gene3D" id="1.25.40.20">
    <property type="entry name" value="Ankyrin repeat-containing domain"/>
    <property type="match status" value="1"/>
</dbReference>
<feature type="repeat" description="ANK" evidence="5">
    <location>
        <begin position="510"/>
        <end position="542"/>
    </location>
</feature>
<keyword evidence="4 5" id="KW-0040">ANK repeat</keyword>
<dbReference type="PROSITE" id="PS50089">
    <property type="entry name" value="ZF_RING_2"/>
    <property type="match status" value="1"/>
</dbReference>
<dbReference type="PROSITE" id="PS50088">
    <property type="entry name" value="ANK_REPEAT"/>
    <property type="match status" value="3"/>
</dbReference>
<dbReference type="GO" id="GO:0070531">
    <property type="term" value="C:BRCA1-A complex"/>
    <property type="evidence" value="ECO:0007669"/>
    <property type="project" value="TreeGrafter"/>
</dbReference>
<dbReference type="SMART" id="SM00184">
    <property type="entry name" value="RING"/>
    <property type="match status" value="1"/>
</dbReference>
<dbReference type="GO" id="GO:0085020">
    <property type="term" value="P:protein K6-linked ubiquitination"/>
    <property type="evidence" value="ECO:0007669"/>
    <property type="project" value="TreeGrafter"/>
</dbReference>
<dbReference type="InterPro" id="IPR013083">
    <property type="entry name" value="Znf_RING/FYVE/PHD"/>
</dbReference>
<dbReference type="Gene3D" id="3.30.40.10">
    <property type="entry name" value="Zinc/RING finger domain, C3HC4 (zinc finger)"/>
    <property type="match status" value="1"/>
</dbReference>
<evidence type="ECO:0000256" key="2">
    <source>
        <dbReference type="ARBA" id="ARBA00022771"/>
    </source>
</evidence>
<dbReference type="GO" id="GO:0008270">
    <property type="term" value="F:zinc ion binding"/>
    <property type="evidence" value="ECO:0007669"/>
    <property type="project" value="UniProtKB-KW"/>
</dbReference>
<dbReference type="Gene3D" id="3.40.50.10190">
    <property type="entry name" value="BRCT domain"/>
    <property type="match status" value="1"/>
</dbReference>
<comment type="caution">
    <text evidence="10">The sequence shown here is derived from an EMBL/GenBank/DDBJ whole genome shotgun (WGS) entry which is preliminary data.</text>
</comment>
<dbReference type="Proteomes" id="UP000242188">
    <property type="component" value="Unassembled WGS sequence"/>
</dbReference>
<dbReference type="Pfam" id="PF12796">
    <property type="entry name" value="Ank_2"/>
    <property type="match status" value="1"/>
</dbReference>